<keyword evidence="5" id="KW-1003">Cell membrane</keyword>
<evidence type="ECO:0000256" key="5">
    <source>
        <dbReference type="RuleBase" id="RU363041"/>
    </source>
</evidence>
<keyword evidence="3 5" id="KW-1133">Transmembrane helix</keyword>
<evidence type="ECO:0000256" key="4">
    <source>
        <dbReference type="ARBA" id="ARBA00023136"/>
    </source>
</evidence>
<feature type="transmembrane region" description="Helical" evidence="5">
    <location>
        <begin position="45"/>
        <end position="62"/>
    </location>
</feature>
<feature type="transmembrane region" description="Helical" evidence="5">
    <location>
        <begin position="74"/>
        <end position="92"/>
    </location>
</feature>
<keyword evidence="2 5" id="KW-0812">Transmembrane</keyword>
<organism evidence="6 7">
    <name type="scientific">Muricoccus vinaceus</name>
    <dbReference type="NCBI Taxonomy" id="424704"/>
    <lineage>
        <taxon>Bacteria</taxon>
        <taxon>Pseudomonadati</taxon>
        <taxon>Pseudomonadota</taxon>
        <taxon>Alphaproteobacteria</taxon>
        <taxon>Acetobacterales</taxon>
        <taxon>Roseomonadaceae</taxon>
        <taxon>Muricoccus</taxon>
    </lineage>
</organism>
<evidence type="ECO:0000256" key="2">
    <source>
        <dbReference type="ARBA" id="ARBA00022692"/>
    </source>
</evidence>
<comment type="caution">
    <text evidence="6">The sequence shown here is derived from an EMBL/GenBank/DDBJ whole genome shotgun (WGS) entry which is preliminary data.</text>
</comment>
<proteinExistence type="inferred from homology"/>
<feature type="transmembrane region" description="Helical" evidence="5">
    <location>
        <begin position="190"/>
        <end position="208"/>
    </location>
</feature>
<feature type="transmembrane region" description="Helical" evidence="5">
    <location>
        <begin position="164"/>
        <end position="184"/>
    </location>
</feature>
<dbReference type="Pfam" id="PF01925">
    <property type="entry name" value="TauE"/>
    <property type="match status" value="1"/>
</dbReference>
<gene>
    <name evidence="6" type="ORF">ACFFIC_07625</name>
</gene>
<sequence>MPGLELQQFLLATLVMAAASIVQLAAGVGVALVGAPLLLAIEPRLMPVAFSAAVMVLLFGQWRANAGAVPSGLLAPAVAGIVVGTGIGMALAATWPSLASRRGCGVVILVAAALTLLAPRITPRAPALASVGLVSGVMGGLAAVHGPLIGLAVSQLPAGAARGFLGLFWLIAQGTILVLAVPAGRADWNTPLLALSLLPGVALGAALSGPARRWLTGPRLRAGIVTLAAVAGSLLVAAG</sequence>
<dbReference type="InterPro" id="IPR002781">
    <property type="entry name" value="TM_pro_TauE-like"/>
</dbReference>
<evidence type="ECO:0000313" key="6">
    <source>
        <dbReference type="EMBL" id="MFC0385425.1"/>
    </source>
</evidence>
<evidence type="ECO:0000256" key="3">
    <source>
        <dbReference type="ARBA" id="ARBA00022989"/>
    </source>
</evidence>
<comment type="similarity">
    <text evidence="5">Belongs to the 4-toluene sulfonate uptake permease (TSUP) (TC 2.A.102) family.</text>
</comment>
<keyword evidence="4 5" id="KW-0472">Membrane</keyword>
<protein>
    <recommendedName>
        <fullName evidence="5">Probable membrane transporter protein</fullName>
    </recommendedName>
</protein>
<comment type="subcellular location">
    <subcellularLocation>
        <location evidence="5">Cell membrane</location>
        <topology evidence="5">Multi-pass membrane protein</topology>
    </subcellularLocation>
    <subcellularLocation>
        <location evidence="1">Membrane</location>
        <topology evidence="1">Multi-pass membrane protein</topology>
    </subcellularLocation>
</comment>
<reference evidence="6 7" key="1">
    <citation type="submission" date="2024-09" db="EMBL/GenBank/DDBJ databases">
        <authorList>
            <person name="Sun Q."/>
            <person name="Mori K."/>
        </authorList>
    </citation>
    <scope>NUCLEOTIDE SEQUENCE [LARGE SCALE GENOMIC DNA]</scope>
    <source>
        <strain evidence="6 7">CCM 7468</strain>
    </source>
</reference>
<evidence type="ECO:0000256" key="1">
    <source>
        <dbReference type="ARBA" id="ARBA00004141"/>
    </source>
</evidence>
<feature type="transmembrane region" description="Helical" evidence="5">
    <location>
        <begin position="127"/>
        <end position="152"/>
    </location>
</feature>
<name>A0ABV6IPC1_9PROT</name>
<accession>A0ABV6IPC1</accession>
<dbReference type="RefSeq" id="WP_377049573.1">
    <property type="nucleotide sequence ID" value="NZ_JBHLVZ010000005.1"/>
</dbReference>
<feature type="transmembrane region" description="Helical" evidence="5">
    <location>
        <begin position="104"/>
        <end position="121"/>
    </location>
</feature>
<evidence type="ECO:0000313" key="7">
    <source>
        <dbReference type="Proteomes" id="UP001589789"/>
    </source>
</evidence>
<keyword evidence="7" id="KW-1185">Reference proteome</keyword>
<dbReference type="EMBL" id="JBHLVZ010000005">
    <property type="protein sequence ID" value="MFC0385425.1"/>
    <property type="molecule type" value="Genomic_DNA"/>
</dbReference>
<dbReference type="Proteomes" id="UP001589789">
    <property type="component" value="Unassembled WGS sequence"/>
</dbReference>
<feature type="transmembrane region" description="Helical" evidence="5">
    <location>
        <begin position="6"/>
        <end position="33"/>
    </location>
</feature>